<sequence>MVKVWAHRGASGYAPENTMAAYEYAAALGADGIELDVQLSADGSLVVCHDETIDRTSDHKGYVKDYTLQELRSMSFGKLHPEFGAGNAKIPLLEEVLAYVHDETRMVINIELKTGVFFYPGIEAAAVHLVHRFGMEDRVIYSSFNHYSIRRVQQIDSKAKVGLLYEDGFIDVPQYAAALHVNALHPSGWCLQYPGYMEDCRRLGLDVNVWTINREADMKACMKAGVHAVITNYPDRAIKVREELRAADPV</sequence>
<dbReference type="GO" id="GO:0008081">
    <property type="term" value="F:phosphoric diester hydrolase activity"/>
    <property type="evidence" value="ECO:0007669"/>
    <property type="project" value="InterPro"/>
</dbReference>
<accession>A0A6L5X7C2</accession>
<gene>
    <name evidence="2" type="ORF">FYJ35_09650</name>
</gene>
<dbReference type="Gene3D" id="3.20.20.190">
    <property type="entry name" value="Phosphatidylinositol (PI) phosphodiesterase"/>
    <property type="match status" value="1"/>
</dbReference>
<feature type="domain" description="GP-PDE" evidence="1">
    <location>
        <begin position="2"/>
        <end position="241"/>
    </location>
</feature>
<comment type="caution">
    <text evidence="2">The sequence shown here is derived from an EMBL/GenBank/DDBJ whole genome shotgun (WGS) entry which is preliminary data.</text>
</comment>
<keyword evidence="3" id="KW-1185">Reference proteome</keyword>
<dbReference type="GO" id="GO:0006629">
    <property type="term" value="P:lipid metabolic process"/>
    <property type="evidence" value="ECO:0007669"/>
    <property type="project" value="InterPro"/>
</dbReference>
<dbReference type="PANTHER" id="PTHR46211">
    <property type="entry name" value="GLYCEROPHOSPHORYL DIESTER PHOSPHODIESTERASE"/>
    <property type="match status" value="1"/>
</dbReference>
<evidence type="ECO:0000259" key="1">
    <source>
        <dbReference type="PROSITE" id="PS51704"/>
    </source>
</evidence>
<dbReference type="SUPFAM" id="SSF51695">
    <property type="entry name" value="PLC-like phosphodiesterases"/>
    <property type="match status" value="1"/>
</dbReference>
<dbReference type="CDD" id="cd08563">
    <property type="entry name" value="GDPD_TtGDE_like"/>
    <property type="match status" value="1"/>
</dbReference>
<dbReference type="RefSeq" id="WP_154525994.1">
    <property type="nucleotide sequence ID" value="NZ_VULZ01000010.1"/>
</dbReference>
<dbReference type="InterPro" id="IPR030395">
    <property type="entry name" value="GP_PDE_dom"/>
</dbReference>
<dbReference type="AlphaFoldDB" id="A0A6L5X7C2"/>
<organism evidence="2 3">
    <name type="scientific">Porcincola intestinalis</name>
    <dbReference type="NCBI Taxonomy" id="2606632"/>
    <lineage>
        <taxon>Bacteria</taxon>
        <taxon>Bacillati</taxon>
        <taxon>Bacillota</taxon>
        <taxon>Clostridia</taxon>
        <taxon>Lachnospirales</taxon>
        <taxon>Lachnospiraceae</taxon>
        <taxon>Porcincola</taxon>
    </lineage>
</organism>
<dbReference type="EMBL" id="VULZ01000010">
    <property type="protein sequence ID" value="MSS15295.1"/>
    <property type="molecule type" value="Genomic_DNA"/>
</dbReference>
<dbReference type="Proteomes" id="UP000481852">
    <property type="component" value="Unassembled WGS sequence"/>
</dbReference>
<dbReference type="PROSITE" id="PS51704">
    <property type="entry name" value="GP_PDE"/>
    <property type="match status" value="1"/>
</dbReference>
<proteinExistence type="predicted"/>
<evidence type="ECO:0000313" key="3">
    <source>
        <dbReference type="Proteomes" id="UP000481852"/>
    </source>
</evidence>
<reference evidence="2 3" key="1">
    <citation type="submission" date="2019-08" db="EMBL/GenBank/DDBJ databases">
        <title>In-depth cultivation of the pig gut microbiome towards novel bacterial diversity and tailored functional studies.</title>
        <authorList>
            <person name="Wylensek D."/>
            <person name="Hitch T.C.A."/>
            <person name="Clavel T."/>
        </authorList>
    </citation>
    <scope>NUCLEOTIDE SEQUENCE [LARGE SCALE GENOMIC DNA]</scope>
    <source>
        <strain evidence="2 3">Oil+RF-744-WCA-WT-11</strain>
    </source>
</reference>
<name>A0A6L5X7C2_9FIRM</name>
<dbReference type="InterPro" id="IPR017946">
    <property type="entry name" value="PLC-like_Pdiesterase_TIM-brl"/>
</dbReference>
<dbReference type="Pfam" id="PF03009">
    <property type="entry name" value="GDPD"/>
    <property type="match status" value="1"/>
</dbReference>
<protein>
    <submittedName>
        <fullName evidence="2">Glycerophosphodiester phosphodiesterase</fullName>
    </submittedName>
</protein>
<evidence type="ECO:0000313" key="2">
    <source>
        <dbReference type="EMBL" id="MSS15295.1"/>
    </source>
</evidence>
<dbReference type="PANTHER" id="PTHR46211:SF1">
    <property type="entry name" value="GLYCEROPHOSPHODIESTER PHOSPHODIESTERASE, CYTOPLASMIC"/>
    <property type="match status" value="1"/>
</dbReference>